<comment type="caution">
    <text evidence="2">The sequence shown here is derived from an EMBL/GenBank/DDBJ whole genome shotgun (WGS) entry which is preliminary data.</text>
</comment>
<organism evidence="2 3">
    <name type="scientific">Streptosporangium amethystogenes subsp. fukuiense</name>
    <dbReference type="NCBI Taxonomy" id="698418"/>
    <lineage>
        <taxon>Bacteria</taxon>
        <taxon>Bacillati</taxon>
        <taxon>Actinomycetota</taxon>
        <taxon>Actinomycetes</taxon>
        <taxon>Streptosporangiales</taxon>
        <taxon>Streptosporangiaceae</taxon>
        <taxon>Streptosporangium</taxon>
    </lineage>
</organism>
<gene>
    <name evidence="2" type="ORF">ACFQVD_02985</name>
</gene>
<keyword evidence="3" id="KW-1185">Reference proteome</keyword>
<dbReference type="RefSeq" id="WP_343963354.1">
    <property type="nucleotide sequence ID" value="NZ_BAAAGK010000017.1"/>
</dbReference>
<name>A0ABW2SSQ1_9ACTN</name>
<protein>
    <submittedName>
        <fullName evidence="2">Uncharacterized protein</fullName>
    </submittedName>
</protein>
<evidence type="ECO:0000256" key="1">
    <source>
        <dbReference type="SAM" id="SignalP"/>
    </source>
</evidence>
<reference evidence="3" key="1">
    <citation type="journal article" date="2019" name="Int. J. Syst. Evol. Microbiol.">
        <title>The Global Catalogue of Microorganisms (GCM) 10K type strain sequencing project: providing services to taxonomists for standard genome sequencing and annotation.</title>
        <authorList>
            <consortium name="The Broad Institute Genomics Platform"/>
            <consortium name="The Broad Institute Genome Sequencing Center for Infectious Disease"/>
            <person name="Wu L."/>
            <person name="Ma J."/>
        </authorList>
    </citation>
    <scope>NUCLEOTIDE SEQUENCE [LARGE SCALE GENOMIC DNA]</scope>
    <source>
        <strain evidence="3">JCM 10083</strain>
    </source>
</reference>
<keyword evidence="1" id="KW-0732">Signal</keyword>
<proteinExistence type="predicted"/>
<accession>A0ABW2SSQ1</accession>
<feature type="signal peptide" evidence="1">
    <location>
        <begin position="1"/>
        <end position="22"/>
    </location>
</feature>
<dbReference type="Proteomes" id="UP001596514">
    <property type="component" value="Unassembled WGS sequence"/>
</dbReference>
<evidence type="ECO:0000313" key="3">
    <source>
        <dbReference type="Proteomes" id="UP001596514"/>
    </source>
</evidence>
<evidence type="ECO:0000313" key="2">
    <source>
        <dbReference type="EMBL" id="MFC7599072.1"/>
    </source>
</evidence>
<sequence length="84" mass="8858">MRARRLATAALVAGGLVFGAMAGPAAAATTAASAQAAPSWHLAGYYQYKNDCNRTGFTAITNGGIVQAYRCDLEGSRFALYLYY</sequence>
<dbReference type="EMBL" id="JBHTEE010000001">
    <property type="protein sequence ID" value="MFC7599072.1"/>
    <property type="molecule type" value="Genomic_DNA"/>
</dbReference>
<feature type="chain" id="PRO_5047540880" evidence="1">
    <location>
        <begin position="23"/>
        <end position="84"/>
    </location>
</feature>